<keyword evidence="2" id="KW-1185">Reference proteome</keyword>
<evidence type="ECO:0000313" key="1">
    <source>
        <dbReference type="EMBL" id="KAK9125259.1"/>
    </source>
</evidence>
<accession>A0AAP0P099</accession>
<protein>
    <submittedName>
        <fullName evidence="1">Uncharacterized protein</fullName>
    </submittedName>
</protein>
<dbReference type="Proteomes" id="UP001419268">
    <property type="component" value="Unassembled WGS sequence"/>
</dbReference>
<organism evidence="1 2">
    <name type="scientific">Stephania cephalantha</name>
    <dbReference type="NCBI Taxonomy" id="152367"/>
    <lineage>
        <taxon>Eukaryota</taxon>
        <taxon>Viridiplantae</taxon>
        <taxon>Streptophyta</taxon>
        <taxon>Embryophyta</taxon>
        <taxon>Tracheophyta</taxon>
        <taxon>Spermatophyta</taxon>
        <taxon>Magnoliopsida</taxon>
        <taxon>Ranunculales</taxon>
        <taxon>Menispermaceae</taxon>
        <taxon>Menispermoideae</taxon>
        <taxon>Cissampelideae</taxon>
        <taxon>Stephania</taxon>
    </lineage>
</organism>
<sequence>MPIVAPTLIPPLKITFETFLSADMKLINEFVRVQSGYYHRGGDPEVAGK</sequence>
<reference evidence="1 2" key="1">
    <citation type="submission" date="2024-01" db="EMBL/GenBank/DDBJ databases">
        <title>Genome assemblies of Stephania.</title>
        <authorList>
            <person name="Yang L."/>
        </authorList>
    </citation>
    <scope>NUCLEOTIDE SEQUENCE [LARGE SCALE GENOMIC DNA]</scope>
    <source>
        <strain evidence="1">JXDWG</strain>
        <tissue evidence="1">Leaf</tissue>
    </source>
</reference>
<dbReference type="EMBL" id="JBBNAG010000006">
    <property type="protein sequence ID" value="KAK9125259.1"/>
    <property type="molecule type" value="Genomic_DNA"/>
</dbReference>
<evidence type="ECO:0000313" key="2">
    <source>
        <dbReference type="Proteomes" id="UP001419268"/>
    </source>
</evidence>
<dbReference type="AlphaFoldDB" id="A0AAP0P099"/>
<comment type="caution">
    <text evidence="1">The sequence shown here is derived from an EMBL/GenBank/DDBJ whole genome shotgun (WGS) entry which is preliminary data.</text>
</comment>
<name>A0AAP0P099_9MAGN</name>
<gene>
    <name evidence="1" type="ORF">Scep_014105</name>
</gene>
<proteinExistence type="predicted"/>